<dbReference type="EMBL" id="MHNW01000014">
    <property type="protein sequence ID" value="OGZ53667.1"/>
    <property type="molecule type" value="Genomic_DNA"/>
</dbReference>
<accession>A0A1G2GTX6</accession>
<name>A0A1G2GTX6_9BACT</name>
<proteinExistence type="predicted"/>
<evidence type="ECO:0008006" key="3">
    <source>
        <dbReference type="Google" id="ProtNLM"/>
    </source>
</evidence>
<gene>
    <name evidence="1" type="ORF">A3B25_01320</name>
</gene>
<dbReference type="Pfam" id="PF13483">
    <property type="entry name" value="Lactamase_B_3"/>
    <property type="match status" value="1"/>
</dbReference>
<dbReference type="InterPro" id="IPR050114">
    <property type="entry name" value="UPF0173_UPF0282_UlaG_hydrolase"/>
</dbReference>
<dbReference type="PANTHER" id="PTHR43546:SF3">
    <property type="entry name" value="UPF0173 METAL-DEPENDENT HYDROLASE MJ1163"/>
    <property type="match status" value="1"/>
</dbReference>
<organism evidence="1 2">
    <name type="scientific">Candidatus Ryanbacteria bacterium RIFCSPLOWO2_01_FULL_48_26</name>
    <dbReference type="NCBI Taxonomy" id="1802126"/>
    <lineage>
        <taxon>Bacteria</taxon>
        <taxon>Candidatus Ryaniibacteriota</taxon>
    </lineage>
</organism>
<dbReference type="Proteomes" id="UP000179106">
    <property type="component" value="Unassembled WGS sequence"/>
</dbReference>
<dbReference type="SUPFAM" id="SSF56281">
    <property type="entry name" value="Metallo-hydrolase/oxidoreductase"/>
    <property type="match status" value="1"/>
</dbReference>
<dbReference type="STRING" id="1802126.A3B25_01320"/>
<evidence type="ECO:0000313" key="2">
    <source>
        <dbReference type="Proteomes" id="UP000179106"/>
    </source>
</evidence>
<reference evidence="1 2" key="1">
    <citation type="journal article" date="2016" name="Nat. Commun.">
        <title>Thousands of microbial genomes shed light on interconnected biogeochemical processes in an aquifer system.</title>
        <authorList>
            <person name="Anantharaman K."/>
            <person name="Brown C.T."/>
            <person name="Hug L.A."/>
            <person name="Sharon I."/>
            <person name="Castelle C.J."/>
            <person name="Probst A.J."/>
            <person name="Thomas B.C."/>
            <person name="Singh A."/>
            <person name="Wilkins M.J."/>
            <person name="Karaoz U."/>
            <person name="Brodie E.L."/>
            <person name="Williams K.H."/>
            <person name="Hubbard S.S."/>
            <person name="Banfield J.F."/>
        </authorList>
    </citation>
    <scope>NUCLEOTIDE SEQUENCE [LARGE SCALE GENOMIC DNA]</scope>
</reference>
<dbReference type="PANTHER" id="PTHR43546">
    <property type="entry name" value="UPF0173 METAL-DEPENDENT HYDROLASE MJ1163-RELATED"/>
    <property type="match status" value="1"/>
</dbReference>
<dbReference type="AlphaFoldDB" id="A0A1G2GTX6"/>
<dbReference type="Gene3D" id="3.60.15.10">
    <property type="entry name" value="Ribonuclease Z/Hydroxyacylglutathione hydrolase-like"/>
    <property type="match status" value="1"/>
</dbReference>
<sequence length="211" mass="23428">MIIKKLGHCCVVIEENGLRILTDPGTYSTLQNEEKNIDVILITHEHADHYHIDSVRAILKNNPQAKIVTNRAVSALLQKEKIACEVVEDGQKTTERGVIIEGIGNVHAVIYPSLSLVQNTGYFIANRLFYPGDALTNPRRSVEILALPIAGPWIKMSEGIDYAKELKPKICFPVHDGGLKNPGLVHRIPEMILEPFGIKFAVFEIGALINF</sequence>
<evidence type="ECO:0000313" key="1">
    <source>
        <dbReference type="EMBL" id="OGZ53667.1"/>
    </source>
</evidence>
<protein>
    <recommendedName>
        <fullName evidence="3">Metallo-beta-lactamase domain-containing protein</fullName>
    </recommendedName>
</protein>
<dbReference type="InterPro" id="IPR036866">
    <property type="entry name" value="RibonucZ/Hydroxyglut_hydro"/>
</dbReference>
<comment type="caution">
    <text evidence="1">The sequence shown here is derived from an EMBL/GenBank/DDBJ whole genome shotgun (WGS) entry which is preliminary data.</text>
</comment>